<dbReference type="Gene3D" id="2.60.40.420">
    <property type="entry name" value="Cupredoxins - blue copper proteins"/>
    <property type="match status" value="1"/>
</dbReference>
<organism evidence="3 4">
    <name type="scientific">Rhodococcus maanshanensis</name>
    <dbReference type="NCBI Taxonomy" id="183556"/>
    <lineage>
        <taxon>Bacteria</taxon>
        <taxon>Bacillati</taxon>
        <taxon>Actinomycetota</taxon>
        <taxon>Actinomycetes</taxon>
        <taxon>Mycobacteriales</taxon>
        <taxon>Nocardiaceae</taxon>
        <taxon>Rhodococcus</taxon>
    </lineage>
</organism>
<evidence type="ECO:0000313" key="3">
    <source>
        <dbReference type="EMBL" id="SEL01763.1"/>
    </source>
</evidence>
<protein>
    <submittedName>
        <fullName evidence="3">Plastocyanin</fullName>
    </submittedName>
</protein>
<dbReference type="InterPro" id="IPR052721">
    <property type="entry name" value="ET_Amicyanin"/>
</dbReference>
<dbReference type="InterPro" id="IPR008972">
    <property type="entry name" value="Cupredoxin"/>
</dbReference>
<evidence type="ECO:0000313" key="4">
    <source>
        <dbReference type="Proteomes" id="UP000198677"/>
    </source>
</evidence>
<proteinExistence type="predicted"/>
<feature type="region of interest" description="Disordered" evidence="1">
    <location>
        <begin position="34"/>
        <end position="66"/>
    </location>
</feature>
<dbReference type="Pfam" id="PF13473">
    <property type="entry name" value="Cupredoxin_1"/>
    <property type="match status" value="1"/>
</dbReference>
<dbReference type="PANTHER" id="PTHR36507">
    <property type="entry name" value="BLL1555 PROTEIN"/>
    <property type="match status" value="1"/>
</dbReference>
<evidence type="ECO:0000259" key="2">
    <source>
        <dbReference type="Pfam" id="PF13473"/>
    </source>
</evidence>
<evidence type="ECO:0000256" key="1">
    <source>
        <dbReference type="SAM" id="MobiDB-lite"/>
    </source>
</evidence>
<accession>A0A1H7LS45</accession>
<feature type="domain" description="EfeO-type cupredoxin-like" evidence="2">
    <location>
        <begin position="62"/>
        <end position="145"/>
    </location>
</feature>
<dbReference type="OrthoDB" id="574459at2"/>
<name>A0A1H7LS45_9NOCA</name>
<reference evidence="4" key="1">
    <citation type="submission" date="2016-10" db="EMBL/GenBank/DDBJ databases">
        <authorList>
            <person name="Varghese N."/>
            <person name="Submissions S."/>
        </authorList>
    </citation>
    <scope>NUCLEOTIDE SEQUENCE [LARGE SCALE GENOMIC DNA]</scope>
    <source>
        <strain evidence="4">DSM 44675</strain>
    </source>
</reference>
<dbReference type="PANTHER" id="PTHR36507:SF1">
    <property type="entry name" value="BLL1555 PROTEIN"/>
    <property type="match status" value="1"/>
</dbReference>
<dbReference type="AlphaFoldDB" id="A0A1H7LS45"/>
<dbReference type="RefSeq" id="WP_072749789.1">
    <property type="nucleotide sequence ID" value="NZ_FOAW01000005.1"/>
</dbReference>
<gene>
    <name evidence="3" type="ORF">SAMN05444583_105137</name>
</gene>
<dbReference type="Proteomes" id="UP000198677">
    <property type="component" value="Unassembled WGS sequence"/>
</dbReference>
<keyword evidence="4" id="KW-1185">Reference proteome</keyword>
<dbReference type="SUPFAM" id="SSF49503">
    <property type="entry name" value="Cupredoxins"/>
    <property type="match status" value="1"/>
</dbReference>
<dbReference type="EMBL" id="FOAW01000005">
    <property type="protein sequence ID" value="SEL01763.1"/>
    <property type="molecule type" value="Genomic_DNA"/>
</dbReference>
<dbReference type="InterPro" id="IPR028096">
    <property type="entry name" value="EfeO_Cupredoxin"/>
</dbReference>
<sequence>MFTATTGTHPTAASASRVLGVALAAVAIAVTPACDSSDDASLTPEAPWTDSYGPKEPTTAGAPAESMTVTIKDFRFTVPSTVRAGAEVSLVNEDNVEHSATSDQAGTFDEEVDGNDTATFHAPTEPGTYAFHCRYHPEMVGMLVVG</sequence>